<comment type="similarity">
    <text evidence="2">Belongs to the major facilitator superfamily. Monocarboxylate porter (TC 2.A.1.13) family.</text>
</comment>
<dbReference type="GO" id="GO:0022857">
    <property type="term" value="F:transmembrane transporter activity"/>
    <property type="evidence" value="ECO:0007669"/>
    <property type="project" value="InterPro"/>
</dbReference>
<keyword evidence="3" id="KW-0812">Transmembrane</keyword>
<dbReference type="PROSITE" id="PS50850">
    <property type="entry name" value="MFS"/>
    <property type="match status" value="1"/>
</dbReference>
<dbReference type="InterPro" id="IPR020846">
    <property type="entry name" value="MFS_dom"/>
</dbReference>
<proteinExistence type="inferred from homology"/>
<dbReference type="OMA" id="RYEFTFY"/>
<comment type="subcellular location">
    <subcellularLocation>
        <location evidence="1">Membrane</location>
        <topology evidence="1">Multi-pass membrane protein</topology>
    </subcellularLocation>
</comment>
<dbReference type="PANTHER" id="PTHR11360">
    <property type="entry name" value="MONOCARBOXYLATE TRANSPORTER"/>
    <property type="match status" value="1"/>
</dbReference>
<dbReference type="GO" id="GO:0016020">
    <property type="term" value="C:membrane"/>
    <property type="evidence" value="ECO:0007669"/>
    <property type="project" value="UniProtKB-SubCell"/>
</dbReference>
<feature type="transmembrane region" description="Helical" evidence="3">
    <location>
        <begin position="121"/>
        <end position="139"/>
    </location>
</feature>
<dbReference type="Gene3D" id="1.20.1250.20">
    <property type="entry name" value="MFS general substrate transporter like domains"/>
    <property type="match status" value="1"/>
</dbReference>
<evidence type="ECO:0000313" key="6">
    <source>
        <dbReference type="Proteomes" id="UP000006701"/>
    </source>
</evidence>
<sequence length="178" mass="19150">MGVFFIEWGFFIPLEYIASYTLAMGLSPRLSSLMVVFLNAGSFPGRWLPGILADRIGRFNTLILANVLCLVSVLAIWLPAQGNVVAVVTFAVVFGFGSGSNISLVPVCVGELCPTEQYGRYYTTVYTIVSLGALTGVPIAGEILHRCNGEYWGLIAFAGCAYAAGLGCFIPVKFMSKR</sequence>
<keyword evidence="3" id="KW-0472">Membrane</keyword>
<dbReference type="OrthoDB" id="410267at2759"/>
<dbReference type="RefSeq" id="XP_001273018.1">
    <property type="nucleotide sequence ID" value="XM_001273017.1"/>
</dbReference>
<reference evidence="5 6" key="1">
    <citation type="journal article" date="2008" name="PLoS Genet.">
        <title>Genomic islands in the pathogenic filamentous fungus Aspergillus fumigatus.</title>
        <authorList>
            <person name="Fedorova N.D."/>
            <person name="Khaldi N."/>
            <person name="Joardar V.S."/>
            <person name="Maiti R."/>
            <person name="Amedeo P."/>
            <person name="Anderson M.J."/>
            <person name="Crabtree J."/>
            <person name="Silva J.C."/>
            <person name="Badger J.H."/>
            <person name="Albarraq A."/>
            <person name="Angiuoli S."/>
            <person name="Bussey H."/>
            <person name="Bowyer P."/>
            <person name="Cotty P.J."/>
            <person name="Dyer P.S."/>
            <person name="Egan A."/>
            <person name="Galens K."/>
            <person name="Fraser-Liggett C.M."/>
            <person name="Haas B.J."/>
            <person name="Inman J.M."/>
            <person name="Kent R."/>
            <person name="Lemieux S."/>
            <person name="Malavazi I."/>
            <person name="Orvis J."/>
            <person name="Roemer T."/>
            <person name="Ronning C.M."/>
            <person name="Sundaram J.P."/>
            <person name="Sutton G."/>
            <person name="Turner G."/>
            <person name="Venter J.C."/>
            <person name="White O.R."/>
            <person name="Whitty B.R."/>
            <person name="Youngman P."/>
            <person name="Wolfe K.H."/>
            <person name="Goldman G.H."/>
            <person name="Wortman J.R."/>
            <person name="Jiang B."/>
            <person name="Denning D.W."/>
            <person name="Nierman W.C."/>
        </authorList>
    </citation>
    <scope>NUCLEOTIDE SEQUENCE [LARGE SCALE GENOMIC DNA]</scope>
    <source>
        <strain evidence="6">ATCC 1007 / CBS 513.65 / DSM 816 / NCTC 3887 / NRRL 1</strain>
    </source>
</reference>
<dbReference type="GeneID" id="4705366"/>
<feature type="transmembrane region" description="Helical" evidence="3">
    <location>
        <begin position="151"/>
        <end position="172"/>
    </location>
</feature>
<dbReference type="PANTHER" id="PTHR11360:SF177">
    <property type="entry name" value="RIBOFLAVIN TRANSPORTER MCH5"/>
    <property type="match status" value="1"/>
</dbReference>
<accession>A1CFE3</accession>
<dbReference type="InterPro" id="IPR050327">
    <property type="entry name" value="Proton-linked_MCT"/>
</dbReference>
<dbReference type="InterPro" id="IPR036259">
    <property type="entry name" value="MFS_trans_sf"/>
</dbReference>
<feature type="domain" description="Major facilitator superfamily (MFS) profile" evidence="4">
    <location>
        <begin position="1"/>
        <end position="178"/>
    </location>
</feature>
<evidence type="ECO:0000256" key="3">
    <source>
        <dbReference type="SAM" id="Phobius"/>
    </source>
</evidence>
<protein>
    <recommendedName>
        <fullName evidence="4">Major facilitator superfamily (MFS) profile domain-containing protein</fullName>
    </recommendedName>
</protein>
<evidence type="ECO:0000313" key="5">
    <source>
        <dbReference type="EMBL" id="EAW11592.1"/>
    </source>
</evidence>
<dbReference type="KEGG" id="act:ACLA_092900"/>
<dbReference type="VEuPathDB" id="FungiDB:ACLA_092900"/>
<dbReference type="eggNOG" id="KOG2504">
    <property type="taxonomic scope" value="Eukaryota"/>
</dbReference>
<dbReference type="SUPFAM" id="SSF103473">
    <property type="entry name" value="MFS general substrate transporter"/>
    <property type="match status" value="1"/>
</dbReference>
<dbReference type="InterPro" id="IPR011701">
    <property type="entry name" value="MFS"/>
</dbReference>
<gene>
    <name evidence="5" type="ORF">ACLA_092900</name>
</gene>
<name>A1CFE3_ASPCL</name>
<evidence type="ECO:0000256" key="2">
    <source>
        <dbReference type="ARBA" id="ARBA00006727"/>
    </source>
</evidence>
<dbReference type="HOGENOM" id="CLU_001265_1_4_1"/>
<organism evidence="5 6">
    <name type="scientific">Aspergillus clavatus (strain ATCC 1007 / CBS 513.65 / DSM 816 / NCTC 3887 / NRRL 1 / QM 1276 / 107)</name>
    <dbReference type="NCBI Taxonomy" id="344612"/>
    <lineage>
        <taxon>Eukaryota</taxon>
        <taxon>Fungi</taxon>
        <taxon>Dikarya</taxon>
        <taxon>Ascomycota</taxon>
        <taxon>Pezizomycotina</taxon>
        <taxon>Eurotiomycetes</taxon>
        <taxon>Eurotiomycetidae</taxon>
        <taxon>Eurotiales</taxon>
        <taxon>Aspergillaceae</taxon>
        <taxon>Aspergillus</taxon>
        <taxon>Aspergillus subgen. Fumigati</taxon>
    </lineage>
</organism>
<feature type="transmembrane region" description="Helical" evidence="3">
    <location>
        <begin position="59"/>
        <end position="78"/>
    </location>
</feature>
<keyword evidence="6" id="KW-1185">Reference proteome</keyword>
<dbReference type="Pfam" id="PF07690">
    <property type="entry name" value="MFS_1"/>
    <property type="match status" value="1"/>
</dbReference>
<keyword evidence="3" id="KW-1133">Transmembrane helix</keyword>
<evidence type="ECO:0000259" key="4">
    <source>
        <dbReference type="PROSITE" id="PS50850"/>
    </source>
</evidence>
<evidence type="ECO:0000256" key="1">
    <source>
        <dbReference type="ARBA" id="ARBA00004141"/>
    </source>
</evidence>
<dbReference type="AlphaFoldDB" id="A1CFE3"/>
<feature type="transmembrane region" description="Helical" evidence="3">
    <location>
        <begin position="84"/>
        <end position="109"/>
    </location>
</feature>
<dbReference type="EMBL" id="DS027052">
    <property type="protein sequence ID" value="EAW11592.1"/>
    <property type="molecule type" value="Genomic_DNA"/>
</dbReference>
<dbReference type="Proteomes" id="UP000006701">
    <property type="component" value="Unassembled WGS sequence"/>
</dbReference>